<evidence type="ECO:0000313" key="11">
    <source>
        <dbReference type="Proteomes" id="UP000321839"/>
    </source>
</evidence>
<gene>
    <name evidence="10" type="ORF">SCO02_19680</name>
</gene>
<organism evidence="10 11">
    <name type="scientific">Staphylococcus ureilyticus</name>
    <name type="common">Staphylococcus cohnii subsp. urealyticus</name>
    <dbReference type="NCBI Taxonomy" id="94138"/>
    <lineage>
        <taxon>Bacteria</taxon>
        <taxon>Bacillati</taxon>
        <taxon>Bacillota</taxon>
        <taxon>Bacilli</taxon>
        <taxon>Bacillales</taxon>
        <taxon>Staphylococcaceae</taxon>
        <taxon>Staphylococcus</taxon>
        <taxon>Staphylococcus cohnii species complex</taxon>
    </lineage>
</organism>
<evidence type="ECO:0000256" key="6">
    <source>
        <dbReference type="SAM" id="MobiDB-lite"/>
    </source>
</evidence>
<feature type="region of interest" description="Disordered" evidence="6">
    <location>
        <begin position="97"/>
        <end position="125"/>
    </location>
</feature>
<feature type="transmembrane region" description="Helical" evidence="7">
    <location>
        <begin position="196"/>
        <end position="215"/>
    </location>
</feature>
<evidence type="ECO:0000259" key="9">
    <source>
        <dbReference type="Pfam" id="PF00746"/>
    </source>
</evidence>
<dbReference type="InterPro" id="IPR019931">
    <property type="entry name" value="LPXTG_anchor"/>
</dbReference>
<keyword evidence="7" id="KW-1133">Transmembrane helix</keyword>
<dbReference type="Proteomes" id="UP000321839">
    <property type="component" value="Unassembled WGS sequence"/>
</dbReference>
<keyword evidence="2" id="KW-0134">Cell wall</keyword>
<feature type="region of interest" description="Disordered" evidence="6">
    <location>
        <begin position="156"/>
        <end position="190"/>
    </location>
</feature>
<proteinExistence type="predicted"/>
<dbReference type="RefSeq" id="WP_073345437.1">
    <property type="nucleotide sequence ID" value="NZ_BKAW01000009.1"/>
</dbReference>
<comment type="caution">
    <text evidence="10">The sequence shown here is derived from an EMBL/GenBank/DDBJ whole genome shotgun (WGS) entry which is preliminary data.</text>
</comment>
<evidence type="ECO:0000256" key="3">
    <source>
        <dbReference type="ARBA" id="ARBA00022525"/>
    </source>
</evidence>
<feature type="signal peptide" evidence="8">
    <location>
        <begin position="1"/>
        <end position="27"/>
    </location>
</feature>
<feature type="region of interest" description="Disordered" evidence="6">
    <location>
        <begin position="29"/>
        <end position="51"/>
    </location>
</feature>
<protein>
    <recommendedName>
        <fullName evidence="9">Gram-positive cocci surface proteins LPxTG domain-containing protein</fullName>
    </recommendedName>
</protein>
<reference evidence="10 11" key="1">
    <citation type="submission" date="2019-07" db="EMBL/GenBank/DDBJ databases">
        <title>Whole genome shotgun sequence of Staphylococcus cohnii subsp. urealyticus NBRC 109766.</title>
        <authorList>
            <person name="Hosoyama A."/>
            <person name="Uohara A."/>
            <person name="Ohji S."/>
            <person name="Ichikawa N."/>
        </authorList>
    </citation>
    <scope>NUCLEOTIDE SEQUENCE [LARGE SCALE GENOMIC DNA]</scope>
    <source>
        <strain evidence="10 11">NBRC 109766</strain>
    </source>
</reference>
<accession>A0AB34AJW6</accession>
<feature type="domain" description="Gram-positive cocci surface proteins LPxTG" evidence="9">
    <location>
        <begin position="184"/>
        <end position="217"/>
    </location>
</feature>
<keyword evidence="11" id="KW-1185">Reference proteome</keyword>
<dbReference type="Pfam" id="PF00746">
    <property type="entry name" value="Gram_pos_anchor"/>
    <property type="match status" value="1"/>
</dbReference>
<evidence type="ECO:0000313" key="10">
    <source>
        <dbReference type="EMBL" id="GEQ03527.1"/>
    </source>
</evidence>
<name>A0AB34AJW6_STAUR</name>
<feature type="compositionally biased region" description="Polar residues" evidence="6">
    <location>
        <begin position="36"/>
        <end position="45"/>
    </location>
</feature>
<evidence type="ECO:0000256" key="4">
    <source>
        <dbReference type="ARBA" id="ARBA00022729"/>
    </source>
</evidence>
<evidence type="ECO:0000256" key="1">
    <source>
        <dbReference type="ARBA" id="ARBA00004168"/>
    </source>
</evidence>
<keyword evidence="7" id="KW-0812">Transmembrane</keyword>
<keyword evidence="5" id="KW-0572">Peptidoglycan-anchor</keyword>
<evidence type="ECO:0000256" key="2">
    <source>
        <dbReference type="ARBA" id="ARBA00022512"/>
    </source>
</evidence>
<sequence>MKKSNILLTSLLASSIAVTGIHGTANAEENGAKTVTGETLPNSTDPDGDGWANMDFDISALPQTYQDEITQLTQQKDSGKLSQVNYNEKVASIFEQAKEEQQAHQTTQGNRPYGGVKPDGMSNEDYQQLENNVPKRTEVSPEAYEQAIENETQKIANKNNQSINTPQGVVTPNAQDNQMEQPQNLPDTGQQNNAEILSISAGLLALTAGLSLLMFKNRFVNKSK</sequence>
<evidence type="ECO:0000256" key="7">
    <source>
        <dbReference type="SAM" id="Phobius"/>
    </source>
</evidence>
<dbReference type="NCBIfam" id="TIGR01167">
    <property type="entry name" value="LPXTG_anchor"/>
    <property type="match status" value="1"/>
</dbReference>
<keyword evidence="3" id="KW-0964">Secreted</keyword>
<dbReference type="AlphaFoldDB" id="A0AB34AJW6"/>
<evidence type="ECO:0000256" key="5">
    <source>
        <dbReference type="ARBA" id="ARBA00023088"/>
    </source>
</evidence>
<keyword evidence="7" id="KW-0472">Membrane</keyword>
<dbReference type="EMBL" id="BKAW01000009">
    <property type="protein sequence ID" value="GEQ03527.1"/>
    <property type="molecule type" value="Genomic_DNA"/>
</dbReference>
<feature type="chain" id="PRO_5044303650" description="Gram-positive cocci surface proteins LPxTG domain-containing protein" evidence="8">
    <location>
        <begin position="28"/>
        <end position="224"/>
    </location>
</feature>
<comment type="subcellular location">
    <subcellularLocation>
        <location evidence="1">Secreted</location>
        <location evidence="1">Cell wall</location>
        <topology evidence="1">Peptidoglycan-anchor</topology>
    </subcellularLocation>
</comment>
<keyword evidence="4 8" id="KW-0732">Signal</keyword>
<evidence type="ECO:0000256" key="8">
    <source>
        <dbReference type="SAM" id="SignalP"/>
    </source>
</evidence>